<protein>
    <submittedName>
        <fullName evidence="11">Acyl-CoA dehydrogenase family protein</fullName>
    </submittedName>
</protein>
<dbReference type="GO" id="GO:0003995">
    <property type="term" value="F:acyl-CoA dehydrogenase activity"/>
    <property type="evidence" value="ECO:0007669"/>
    <property type="project" value="TreeGrafter"/>
</dbReference>
<evidence type="ECO:0000259" key="10">
    <source>
        <dbReference type="Pfam" id="PF02771"/>
    </source>
</evidence>
<evidence type="ECO:0000256" key="4">
    <source>
        <dbReference type="ARBA" id="ARBA00022630"/>
    </source>
</evidence>
<dbReference type="InterPro" id="IPR046373">
    <property type="entry name" value="Acyl-CoA_Oxase/DH_mid-dom_sf"/>
</dbReference>
<dbReference type="Pfam" id="PF00441">
    <property type="entry name" value="Acyl-CoA_dh_1"/>
    <property type="match status" value="1"/>
</dbReference>
<gene>
    <name evidence="11" type="ORF">J4H92_06255</name>
</gene>
<dbReference type="SUPFAM" id="SSF47203">
    <property type="entry name" value="Acyl-CoA dehydrogenase C-terminal domain-like"/>
    <property type="match status" value="1"/>
</dbReference>
<dbReference type="Pfam" id="PF02770">
    <property type="entry name" value="Acyl-CoA_dh_M"/>
    <property type="match status" value="1"/>
</dbReference>
<dbReference type="InterPro" id="IPR037069">
    <property type="entry name" value="AcylCoA_DH/ox_N_sf"/>
</dbReference>
<dbReference type="Proteomes" id="UP000664382">
    <property type="component" value="Unassembled WGS sequence"/>
</dbReference>
<comment type="caution">
    <text evidence="11">The sequence shown here is derived from an EMBL/GenBank/DDBJ whole genome shotgun (WGS) entry which is preliminary data.</text>
</comment>
<evidence type="ECO:0000313" key="12">
    <source>
        <dbReference type="Proteomes" id="UP000664382"/>
    </source>
</evidence>
<dbReference type="GO" id="GO:0033539">
    <property type="term" value="P:fatty acid beta-oxidation using acyl-CoA dehydrogenase"/>
    <property type="evidence" value="ECO:0007669"/>
    <property type="project" value="TreeGrafter"/>
</dbReference>
<evidence type="ECO:0000259" key="9">
    <source>
        <dbReference type="Pfam" id="PF02770"/>
    </source>
</evidence>
<dbReference type="InterPro" id="IPR009100">
    <property type="entry name" value="AcylCoA_DH/oxidase_NM_dom_sf"/>
</dbReference>
<keyword evidence="12" id="KW-1185">Reference proteome</keyword>
<feature type="domain" description="Acyl-CoA oxidase/dehydrogenase middle" evidence="9">
    <location>
        <begin position="129"/>
        <end position="208"/>
    </location>
</feature>
<keyword evidence="4 7" id="KW-0285">Flavoprotein</keyword>
<reference evidence="11" key="1">
    <citation type="submission" date="2021-03" db="EMBL/GenBank/DDBJ databases">
        <title>Leucobacter chromiisoli sp. nov., isolated from chromium-containing soil of chemical plant.</title>
        <authorList>
            <person name="Xu Z."/>
        </authorList>
    </citation>
    <scope>NUCLEOTIDE SEQUENCE</scope>
    <source>
        <strain evidence="11">S27</strain>
    </source>
</reference>
<dbReference type="PANTHER" id="PTHR48083:SF13">
    <property type="entry name" value="ACYL-COA DEHYDROGENASE FAMILY MEMBER 11"/>
    <property type="match status" value="1"/>
</dbReference>
<dbReference type="SUPFAM" id="SSF56645">
    <property type="entry name" value="Acyl-CoA dehydrogenase NM domain-like"/>
    <property type="match status" value="1"/>
</dbReference>
<dbReference type="InterPro" id="IPR009075">
    <property type="entry name" value="AcylCo_DH/oxidase_C"/>
</dbReference>
<evidence type="ECO:0000256" key="6">
    <source>
        <dbReference type="ARBA" id="ARBA00023002"/>
    </source>
</evidence>
<dbReference type="Pfam" id="PF02771">
    <property type="entry name" value="Acyl-CoA_dh_N"/>
    <property type="match status" value="1"/>
</dbReference>
<dbReference type="InterPro" id="IPR036250">
    <property type="entry name" value="AcylCo_DH-like_C"/>
</dbReference>
<dbReference type="EMBL" id="JAGDYM010000006">
    <property type="protein sequence ID" value="MBO1901551.1"/>
    <property type="molecule type" value="Genomic_DNA"/>
</dbReference>
<accession>A0A939MN73</accession>
<dbReference type="GO" id="GO:0005737">
    <property type="term" value="C:cytoplasm"/>
    <property type="evidence" value="ECO:0007669"/>
    <property type="project" value="TreeGrafter"/>
</dbReference>
<dbReference type="InterPro" id="IPR006091">
    <property type="entry name" value="Acyl-CoA_Oxase/DH_mid-dom"/>
</dbReference>
<evidence type="ECO:0000256" key="3">
    <source>
        <dbReference type="ARBA" id="ARBA00011738"/>
    </source>
</evidence>
<name>A0A939MN73_9MICO</name>
<keyword evidence="5 7" id="KW-0274">FAD</keyword>
<comment type="similarity">
    <text evidence="2 7">Belongs to the acyl-CoA dehydrogenase family.</text>
</comment>
<dbReference type="PANTHER" id="PTHR48083">
    <property type="entry name" value="MEDIUM-CHAIN SPECIFIC ACYL-COA DEHYDROGENASE, MITOCHONDRIAL-RELATED"/>
    <property type="match status" value="1"/>
</dbReference>
<evidence type="ECO:0000313" key="11">
    <source>
        <dbReference type="EMBL" id="MBO1901551.1"/>
    </source>
</evidence>
<dbReference type="RefSeq" id="WP_208097260.1">
    <property type="nucleotide sequence ID" value="NZ_JAGDYM010000006.1"/>
</dbReference>
<dbReference type="Gene3D" id="1.10.540.10">
    <property type="entry name" value="Acyl-CoA dehydrogenase/oxidase, N-terminal domain"/>
    <property type="match status" value="1"/>
</dbReference>
<sequence>MTDPDATWTVERVEQLRLATRTFIRETVIQLEPPPGAHLGEELRALVQAQAREAGVFAPQVPVEFGGLGLPIEHWSPIFQEAGYSPLGPVALNCMAPDEGNMHMLGQIASPEQKQRFLGPLGRGEMRSCFGMTEPHPGAGSDPEALRTTAERVDGGWRIVGEKRFSSGAVGAGVAVVMARTEHEGVSGATMFLVDMDAPGVRVGEQPHAIDRAIIGGHPHLHFEGVTVSDDRVLGAVGEGFRYAQVRLGPARLTHCMRWLGLARRAQDTALDRTAKRRVFGSPVDELGIAQGLIADSVIDIETSDAIIAKTARLLARDQRAGTALSSVAKVHCSEAVNRVIDRAVQLVGGDGVTEQLPLASYLNEVRPFRIYDGSNETQRWAISRRASRARAREVAAGEPERDTLRAAEQA</sequence>
<evidence type="ECO:0000256" key="7">
    <source>
        <dbReference type="RuleBase" id="RU362125"/>
    </source>
</evidence>
<dbReference type="InterPro" id="IPR050741">
    <property type="entry name" value="Acyl-CoA_dehydrogenase"/>
</dbReference>
<dbReference type="AlphaFoldDB" id="A0A939MN73"/>
<dbReference type="CDD" id="cd00567">
    <property type="entry name" value="ACAD"/>
    <property type="match status" value="1"/>
</dbReference>
<dbReference type="Gene3D" id="2.40.110.10">
    <property type="entry name" value="Butyryl-CoA Dehydrogenase, subunit A, domain 2"/>
    <property type="match status" value="1"/>
</dbReference>
<evidence type="ECO:0000256" key="1">
    <source>
        <dbReference type="ARBA" id="ARBA00001974"/>
    </source>
</evidence>
<dbReference type="InterPro" id="IPR013786">
    <property type="entry name" value="AcylCoA_DH/ox_N"/>
</dbReference>
<dbReference type="GO" id="GO:0050660">
    <property type="term" value="F:flavin adenine dinucleotide binding"/>
    <property type="evidence" value="ECO:0007669"/>
    <property type="project" value="InterPro"/>
</dbReference>
<feature type="domain" description="Acyl-CoA dehydrogenase/oxidase N-terminal" evidence="10">
    <location>
        <begin position="14"/>
        <end position="125"/>
    </location>
</feature>
<organism evidence="11 12">
    <name type="scientific">Leucobacter weissii</name>
    <dbReference type="NCBI Taxonomy" id="1983706"/>
    <lineage>
        <taxon>Bacteria</taxon>
        <taxon>Bacillati</taxon>
        <taxon>Actinomycetota</taxon>
        <taxon>Actinomycetes</taxon>
        <taxon>Micrococcales</taxon>
        <taxon>Microbacteriaceae</taxon>
        <taxon>Leucobacter</taxon>
    </lineage>
</organism>
<keyword evidence="6 7" id="KW-0560">Oxidoreductase</keyword>
<feature type="domain" description="Acyl-CoA dehydrogenase/oxidase C-terminal" evidence="8">
    <location>
        <begin position="238"/>
        <end position="387"/>
    </location>
</feature>
<proteinExistence type="inferred from homology"/>
<evidence type="ECO:0000256" key="2">
    <source>
        <dbReference type="ARBA" id="ARBA00009347"/>
    </source>
</evidence>
<evidence type="ECO:0000259" key="8">
    <source>
        <dbReference type="Pfam" id="PF00441"/>
    </source>
</evidence>
<comment type="cofactor">
    <cofactor evidence="1 7">
        <name>FAD</name>
        <dbReference type="ChEBI" id="CHEBI:57692"/>
    </cofactor>
</comment>
<evidence type="ECO:0000256" key="5">
    <source>
        <dbReference type="ARBA" id="ARBA00022827"/>
    </source>
</evidence>
<dbReference type="Gene3D" id="1.20.140.10">
    <property type="entry name" value="Butyryl-CoA Dehydrogenase, subunit A, domain 3"/>
    <property type="match status" value="1"/>
</dbReference>
<comment type="subunit">
    <text evidence="3">Homodimer.</text>
</comment>